<dbReference type="GO" id="GO:0020037">
    <property type="term" value="F:heme binding"/>
    <property type="evidence" value="ECO:0007669"/>
    <property type="project" value="InterPro"/>
</dbReference>
<evidence type="ECO:0000256" key="4">
    <source>
        <dbReference type="ARBA" id="ARBA00022982"/>
    </source>
</evidence>
<dbReference type="Proteomes" id="UP000321124">
    <property type="component" value="Chromosome"/>
</dbReference>
<dbReference type="PANTHER" id="PTHR33751:SF9">
    <property type="entry name" value="CYTOCHROME C4"/>
    <property type="match status" value="1"/>
</dbReference>
<protein>
    <submittedName>
        <fullName evidence="9">C-type cytochrome</fullName>
    </submittedName>
</protein>
<evidence type="ECO:0000313" key="9">
    <source>
        <dbReference type="EMBL" id="QDZ92433.1"/>
    </source>
</evidence>
<dbReference type="Pfam" id="PF13442">
    <property type="entry name" value="Cytochrome_CBB3"/>
    <property type="match status" value="1"/>
</dbReference>
<proteinExistence type="predicted"/>
<keyword evidence="1" id="KW-0813">Transport</keyword>
<gene>
    <name evidence="9" type="ORF">D0436_19320</name>
</gene>
<keyword evidence="5 6" id="KW-0408">Iron</keyword>
<dbReference type="AlphaFoldDB" id="A0A5B8R0F9"/>
<evidence type="ECO:0000256" key="3">
    <source>
        <dbReference type="ARBA" id="ARBA00022723"/>
    </source>
</evidence>
<dbReference type="InterPro" id="IPR050597">
    <property type="entry name" value="Cytochrome_c_Oxidase_Subunit"/>
</dbReference>
<organism evidence="9 10">
    <name type="scientific">Shewanella decolorationis</name>
    <dbReference type="NCBI Taxonomy" id="256839"/>
    <lineage>
        <taxon>Bacteria</taxon>
        <taxon>Pseudomonadati</taxon>
        <taxon>Pseudomonadota</taxon>
        <taxon>Gammaproteobacteria</taxon>
        <taxon>Alteromonadales</taxon>
        <taxon>Shewanellaceae</taxon>
        <taxon>Shewanella</taxon>
    </lineage>
</organism>
<reference evidence="9 10" key="1">
    <citation type="journal article" date="2019" name="Ecotoxicol. Environ. Saf.">
        <title>Microbial characterization of heavy metal resistant bacterial strains isolated from an electroplating wastewater treatment plant.</title>
        <authorList>
            <person name="Cai X."/>
            <person name="Zheng X."/>
            <person name="Zhang D."/>
            <person name="Iqbal W."/>
            <person name="Liu C."/>
            <person name="Yang B."/>
            <person name="Zhao X."/>
            <person name="Lu X."/>
            <person name="Mao Y."/>
        </authorList>
    </citation>
    <scope>NUCLEOTIDE SEQUENCE [LARGE SCALE GENOMIC DNA]</scope>
    <source>
        <strain evidence="9 10">Ni1-3</strain>
    </source>
</reference>
<accession>A0A5B8R0F9</accession>
<feature type="chain" id="PRO_5022964696" evidence="7">
    <location>
        <begin position="21"/>
        <end position="111"/>
    </location>
</feature>
<dbReference type="InterPro" id="IPR036909">
    <property type="entry name" value="Cyt_c-like_dom_sf"/>
</dbReference>
<dbReference type="GO" id="GO:0046872">
    <property type="term" value="F:metal ion binding"/>
    <property type="evidence" value="ECO:0007669"/>
    <property type="project" value="UniProtKB-KW"/>
</dbReference>
<dbReference type="PANTHER" id="PTHR33751">
    <property type="entry name" value="CBB3-TYPE CYTOCHROME C OXIDASE SUBUNIT FIXP"/>
    <property type="match status" value="1"/>
</dbReference>
<sequence length="111" mass="12095">MKTFIVSLLVLCGLSTAVYAEGYQADIERGKALATAQCESCHGLAMIAMAKQFPNLRGQKPAYLNKQLVDFKAGLRLDPLMQSQVSALTAEQLQDVALFYSQQDIPNLSAN</sequence>
<keyword evidence="3 6" id="KW-0479">Metal-binding</keyword>
<feature type="domain" description="Cytochrome c" evidence="8">
    <location>
        <begin position="25"/>
        <end position="104"/>
    </location>
</feature>
<dbReference type="PROSITE" id="PS51007">
    <property type="entry name" value="CYTC"/>
    <property type="match status" value="1"/>
</dbReference>
<feature type="signal peptide" evidence="7">
    <location>
        <begin position="1"/>
        <end position="20"/>
    </location>
</feature>
<keyword evidence="2 6" id="KW-0349">Heme</keyword>
<evidence type="ECO:0000259" key="8">
    <source>
        <dbReference type="PROSITE" id="PS51007"/>
    </source>
</evidence>
<evidence type="ECO:0000256" key="5">
    <source>
        <dbReference type="ARBA" id="ARBA00023004"/>
    </source>
</evidence>
<dbReference type="SUPFAM" id="SSF46626">
    <property type="entry name" value="Cytochrome c"/>
    <property type="match status" value="1"/>
</dbReference>
<evidence type="ECO:0000256" key="7">
    <source>
        <dbReference type="SAM" id="SignalP"/>
    </source>
</evidence>
<keyword evidence="7" id="KW-0732">Signal</keyword>
<keyword evidence="4" id="KW-0249">Electron transport</keyword>
<evidence type="ECO:0000256" key="2">
    <source>
        <dbReference type="ARBA" id="ARBA00022617"/>
    </source>
</evidence>
<evidence type="ECO:0000313" key="10">
    <source>
        <dbReference type="Proteomes" id="UP000321124"/>
    </source>
</evidence>
<dbReference type="RefSeq" id="WP_037429989.1">
    <property type="nucleotide sequence ID" value="NZ_CP031775.2"/>
</dbReference>
<dbReference type="GO" id="GO:0009055">
    <property type="term" value="F:electron transfer activity"/>
    <property type="evidence" value="ECO:0007669"/>
    <property type="project" value="InterPro"/>
</dbReference>
<evidence type="ECO:0000256" key="1">
    <source>
        <dbReference type="ARBA" id="ARBA00022448"/>
    </source>
</evidence>
<dbReference type="KEGG" id="sdeo:D0436_19320"/>
<dbReference type="EMBL" id="CP031775">
    <property type="protein sequence ID" value="QDZ92433.1"/>
    <property type="molecule type" value="Genomic_DNA"/>
</dbReference>
<evidence type="ECO:0000256" key="6">
    <source>
        <dbReference type="PROSITE-ProRule" id="PRU00433"/>
    </source>
</evidence>
<name>A0A5B8R0F9_9GAMM</name>
<dbReference type="InterPro" id="IPR009056">
    <property type="entry name" value="Cyt_c-like_dom"/>
</dbReference>
<dbReference type="Gene3D" id="1.10.760.10">
    <property type="entry name" value="Cytochrome c-like domain"/>
    <property type="match status" value="1"/>
</dbReference>